<keyword evidence="1" id="KW-1133">Transmembrane helix</keyword>
<organism evidence="2 3">
    <name type="scientific">Streptococcus mitis</name>
    <dbReference type="NCBI Taxonomy" id="28037"/>
    <lineage>
        <taxon>Bacteria</taxon>
        <taxon>Bacillati</taxon>
        <taxon>Bacillota</taxon>
        <taxon>Bacilli</taxon>
        <taxon>Lactobacillales</taxon>
        <taxon>Streptococcaceae</taxon>
        <taxon>Streptococcus</taxon>
        <taxon>Streptococcus mitis group</taxon>
    </lineage>
</organism>
<dbReference type="AlphaFoldDB" id="A0A081QPC8"/>
<evidence type="ECO:0000313" key="2">
    <source>
        <dbReference type="EMBL" id="KEQ44801.1"/>
    </source>
</evidence>
<evidence type="ECO:0000256" key="1">
    <source>
        <dbReference type="SAM" id="Phobius"/>
    </source>
</evidence>
<proteinExistence type="predicted"/>
<reference evidence="2 3" key="1">
    <citation type="submission" date="2014-05" db="EMBL/GenBank/DDBJ databases">
        <authorList>
            <person name="Daugherty S.C."/>
            <person name="Tallon L.J."/>
            <person name="Sadzewicz L."/>
            <person name="Kilian M."/>
            <person name="Tettelin H."/>
        </authorList>
    </citation>
    <scope>NUCLEOTIDE SEQUENCE [LARGE SCALE GENOMIC DNA]</scope>
    <source>
        <strain evidence="2 3">SK578</strain>
    </source>
</reference>
<name>A0A081QPC8_STRMT</name>
<gene>
    <name evidence="2" type="ORF">SK578_0897</name>
</gene>
<feature type="transmembrane region" description="Helical" evidence="1">
    <location>
        <begin position="16"/>
        <end position="33"/>
    </location>
</feature>
<dbReference type="Proteomes" id="UP000028089">
    <property type="component" value="Unassembled WGS sequence"/>
</dbReference>
<protein>
    <submittedName>
        <fullName evidence="2">Putative membrane protein</fullName>
    </submittedName>
</protein>
<accession>A0A081QPC8</accession>
<keyword evidence="1" id="KW-0472">Membrane</keyword>
<sequence length="38" mass="4576">MLKRSVYLKNKKYKNHLLFGVSGFLLQMFTILLKEIFL</sequence>
<keyword evidence="1" id="KW-0812">Transmembrane</keyword>
<dbReference type="EMBL" id="JPFY01000013">
    <property type="protein sequence ID" value="KEQ44801.1"/>
    <property type="molecule type" value="Genomic_DNA"/>
</dbReference>
<comment type="caution">
    <text evidence="2">The sequence shown here is derived from an EMBL/GenBank/DDBJ whole genome shotgun (WGS) entry which is preliminary data.</text>
</comment>
<evidence type="ECO:0000313" key="3">
    <source>
        <dbReference type="Proteomes" id="UP000028089"/>
    </source>
</evidence>